<keyword evidence="9 12" id="KW-0503">Monooxygenase</keyword>
<feature type="transmembrane region" description="Helical" evidence="13">
    <location>
        <begin position="6"/>
        <end position="25"/>
    </location>
</feature>
<dbReference type="InterPro" id="IPR001128">
    <property type="entry name" value="Cyt_P450"/>
</dbReference>
<evidence type="ECO:0000256" key="2">
    <source>
        <dbReference type="ARBA" id="ARBA00010617"/>
    </source>
</evidence>
<evidence type="ECO:0000256" key="11">
    <source>
        <dbReference type="PIRSR" id="PIRSR602401-1"/>
    </source>
</evidence>
<evidence type="ECO:0000256" key="1">
    <source>
        <dbReference type="ARBA" id="ARBA00004370"/>
    </source>
</evidence>
<protein>
    <recommendedName>
        <fullName evidence="16">Cytochrome P450</fullName>
    </recommendedName>
</protein>
<name>A0A7N0UJA0_KALFE</name>
<dbReference type="InterPro" id="IPR002401">
    <property type="entry name" value="Cyt_P450_E_grp-I"/>
</dbReference>
<evidence type="ECO:0000256" key="9">
    <source>
        <dbReference type="ARBA" id="ARBA00023033"/>
    </source>
</evidence>
<evidence type="ECO:0000256" key="12">
    <source>
        <dbReference type="RuleBase" id="RU000461"/>
    </source>
</evidence>
<dbReference type="GO" id="GO:0016705">
    <property type="term" value="F:oxidoreductase activity, acting on paired donors, with incorporation or reduction of molecular oxygen"/>
    <property type="evidence" value="ECO:0007669"/>
    <property type="project" value="InterPro"/>
</dbReference>
<keyword evidence="10 13" id="KW-0472">Membrane</keyword>
<dbReference type="PRINTS" id="PR00463">
    <property type="entry name" value="EP450I"/>
</dbReference>
<dbReference type="PROSITE" id="PS00086">
    <property type="entry name" value="CYTOCHROME_P450"/>
    <property type="match status" value="1"/>
</dbReference>
<dbReference type="PROSITE" id="PS00018">
    <property type="entry name" value="EF_HAND_1"/>
    <property type="match status" value="1"/>
</dbReference>
<dbReference type="Gene3D" id="1.10.630.10">
    <property type="entry name" value="Cytochrome P450"/>
    <property type="match status" value="1"/>
</dbReference>
<organism evidence="14 15">
    <name type="scientific">Kalanchoe fedtschenkoi</name>
    <name type="common">Lavender scallops</name>
    <name type="synonym">South American air plant</name>
    <dbReference type="NCBI Taxonomy" id="63787"/>
    <lineage>
        <taxon>Eukaryota</taxon>
        <taxon>Viridiplantae</taxon>
        <taxon>Streptophyta</taxon>
        <taxon>Embryophyta</taxon>
        <taxon>Tracheophyta</taxon>
        <taxon>Spermatophyta</taxon>
        <taxon>Magnoliopsida</taxon>
        <taxon>eudicotyledons</taxon>
        <taxon>Gunneridae</taxon>
        <taxon>Pentapetalae</taxon>
        <taxon>Saxifragales</taxon>
        <taxon>Crassulaceae</taxon>
        <taxon>Kalanchoe</taxon>
    </lineage>
</organism>
<comment type="subcellular location">
    <subcellularLocation>
        <location evidence="1">Membrane</location>
    </subcellularLocation>
</comment>
<sequence length="501" mass="57166">MDASKLAFPLIALSFLVAYLLLRFLHKQWFSPIRFQRKMRAQGIRGPPYRFLYGNAKEIKGMSMEATSKPMEISHNIYPRILPHGYTWSKIYGKNYLEWNGTQPQLIVTDPEMVKEIMNDRGGAYPKPPVIIFTREIFGDGLVTTIEGKKWSKLRKVATHAFNGESLKNMLPEMVAGTETMLRKWREYEGLEVDVFEEFRLLTSDVISRTAFGSSYAEGHTIFEMLAKLITIIRIVRDKNENEILKLQKGIRSSMIRMVHDREDRVKKGDAEGYGDDFLGVLVKAYKDLDHSRKMSLDEVIDECRTFYVAGQETTNATLSWVMFLLAIHQNWQEEARREVVRVFGNESPNQDGIAKLKIMGMILNETLRLYPAIAGQVRNTAKEVKLGSLVLPANTNLFVPMLAIHHDPEIWGKDVHEFKPERFAEGIAKATNNNVTAFIPFGLGPRICAGINFAMHEAKIALSMILQRYKFTLSDSYVHSPVTVLTIRPQYGVKVVLQSV</sequence>
<reference evidence="14" key="1">
    <citation type="submission" date="2021-01" db="UniProtKB">
        <authorList>
            <consortium name="EnsemblPlants"/>
        </authorList>
    </citation>
    <scope>IDENTIFICATION</scope>
</reference>
<dbReference type="GO" id="GO:0016020">
    <property type="term" value="C:membrane"/>
    <property type="evidence" value="ECO:0007669"/>
    <property type="project" value="UniProtKB-SubCell"/>
</dbReference>
<evidence type="ECO:0000256" key="13">
    <source>
        <dbReference type="SAM" id="Phobius"/>
    </source>
</evidence>
<evidence type="ECO:0000256" key="8">
    <source>
        <dbReference type="ARBA" id="ARBA00023004"/>
    </source>
</evidence>
<dbReference type="GO" id="GO:0004497">
    <property type="term" value="F:monooxygenase activity"/>
    <property type="evidence" value="ECO:0007669"/>
    <property type="project" value="UniProtKB-KW"/>
</dbReference>
<evidence type="ECO:0000313" key="14">
    <source>
        <dbReference type="EnsemblPlants" id="Kaladp0071s0047.1.v1.1"/>
    </source>
</evidence>
<keyword evidence="5 11" id="KW-0479">Metal-binding</keyword>
<dbReference type="Pfam" id="PF00067">
    <property type="entry name" value="p450"/>
    <property type="match status" value="1"/>
</dbReference>
<dbReference type="PANTHER" id="PTHR24282">
    <property type="entry name" value="CYTOCHROME P450 FAMILY MEMBER"/>
    <property type="match status" value="1"/>
</dbReference>
<evidence type="ECO:0000256" key="5">
    <source>
        <dbReference type="ARBA" id="ARBA00022723"/>
    </source>
</evidence>
<dbReference type="AlphaFoldDB" id="A0A7N0UJA0"/>
<dbReference type="GO" id="GO:0005506">
    <property type="term" value="F:iron ion binding"/>
    <property type="evidence" value="ECO:0007669"/>
    <property type="project" value="InterPro"/>
</dbReference>
<dbReference type="InterPro" id="IPR018247">
    <property type="entry name" value="EF_Hand_1_Ca_BS"/>
</dbReference>
<accession>A0A7N0UJA0</accession>
<dbReference type="Proteomes" id="UP000594263">
    <property type="component" value="Unplaced"/>
</dbReference>
<keyword evidence="15" id="KW-1185">Reference proteome</keyword>
<evidence type="ECO:0000256" key="10">
    <source>
        <dbReference type="ARBA" id="ARBA00023136"/>
    </source>
</evidence>
<comment type="similarity">
    <text evidence="2 12">Belongs to the cytochrome P450 family.</text>
</comment>
<comment type="cofactor">
    <cofactor evidence="11">
        <name>heme</name>
        <dbReference type="ChEBI" id="CHEBI:30413"/>
    </cofactor>
</comment>
<dbReference type="SUPFAM" id="SSF48264">
    <property type="entry name" value="Cytochrome P450"/>
    <property type="match status" value="1"/>
</dbReference>
<keyword evidence="3 11" id="KW-0349">Heme</keyword>
<evidence type="ECO:0000256" key="3">
    <source>
        <dbReference type="ARBA" id="ARBA00022617"/>
    </source>
</evidence>
<proteinExistence type="inferred from homology"/>
<evidence type="ECO:0000313" key="15">
    <source>
        <dbReference type="Proteomes" id="UP000594263"/>
    </source>
</evidence>
<keyword evidence="4 13" id="KW-0812">Transmembrane</keyword>
<keyword evidence="6 13" id="KW-1133">Transmembrane helix</keyword>
<dbReference type="GO" id="GO:0020037">
    <property type="term" value="F:heme binding"/>
    <property type="evidence" value="ECO:0007669"/>
    <property type="project" value="InterPro"/>
</dbReference>
<dbReference type="PRINTS" id="PR00385">
    <property type="entry name" value="P450"/>
</dbReference>
<keyword evidence="8 11" id="KW-0408">Iron</keyword>
<dbReference type="InterPro" id="IPR050665">
    <property type="entry name" value="Cytochrome_P450_Monooxygen"/>
</dbReference>
<keyword evidence="7 12" id="KW-0560">Oxidoreductase</keyword>
<dbReference type="InterPro" id="IPR017972">
    <property type="entry name" value="Cyt_P450_CS"/>
</dbReference>
<dbReference type="Gramene" id="Kaladp0071s0047.1.v1.1">
    <property type="protein sequence ID" value="Kaladp0071s0047.1.v1.1"/>
    <property type="gene ID" value="Kaladp0071s0047.v1.1"/>
</dbReference>
<feature type="binding site" description="axial binding residue" evidence="11">
    <location>
        <position position="449"/>
    </location>
    <ligand>
        <name>heme</name>
        <dbReference type="ChEBI" id="CHEBI:30413"/>
    </ligand>
    <ligandPart>
        <name>Fe</name>
        <dbReference type="ChEBI" id="CHEBI:18248"/>
    </ligandPart>
</feature>
<dbReference type="InterPro" id="IPR036396">
    <property type="entry name" value="Cyt_P450_sf"/>
</dbReference>
<evidence type="ECO:0008006" key="16">
    <source>
        <dbReference type="Google" id="ProtNLM"/>
    </source>
</evidence>
<evidence type="ECO:0000256" key="7">
    <source>
        <dbReference type="ARBA" id="ARBA00023002"/>
    </source>
</evidence>
<evidence type="ECO:0000256" key="4">
    <source>
        <dbReference type="ARBA" id="ARBA00022692"/>
    </source>
</evidence>
<evidence type="ECO:0000256" key="6">
    <source>
        <dbReference type="ARBA" id="ARBA00022989"/>
    </source>
</evidence>
<dbReference type="EnsemblPlants" id="Kaladp0071s0047.1.v1.1">
    <property type="protein sequence ID" value="Kaladp0071s0047.1.v1.1"/>
    <property type="gene ID" value="Kaladp0071s0047.v1.1"/>
</dbReference>
<dbReference type="OMA" id="NPFAWIP"/>
<dbReference type="PANTHER" id="PTHR24282:SF20">
    <property type="entry name" value="CYTOCHROME P450 CYP749A22-LIKE"/>
    <property type="match status" value="1"/>
</dbReference>